<feature type="region of interest" description="Disordered" evidence="3">
    <location>
        <begin position="39"/>
        <end position="60"/>
    </location>
</feature>
<proteinExistence type="predicted"/>
<dbReference type="Proteomes" id="UP000279422">
    <property type="component" value="Unassembled WGS sequence"/>
</dbReference>
<dbReference type="Gene3D" id="3.40.50.970">
    <property type="match status" value="1"/>
</dbReference>
<accession>A0A497E568</accession>
<sequence>TYDIGIQALSGAIERGHDFLYICYDNQAYMNTGIQRSSATPRGAVTTTSPAGRAIPEGKQRERKDLTQIIAAHNPPYVAQASPAFYNDLMRKVQKALNTEGPTFLNVISPCPRGWRFDPSQTIQIARLAVLTGVWPLYEVEDGKYRITYRPKERRPIKEWLESQGRFRHLLKEENKKIVEELQKAVDEREKRLLALAEIG</sequence>
<dbReference type="Pfam" id="PF02775">
    <property type="entry name" value="TPP_enzyme_C"/>
    <property type="match status" value="1"/>
</dbReference>
<feature type="domain" description="Thiamine pyrophosphate enzyme TPP-binding" evidence="4">
    <location>
        <begin position="3"/>
        <end position="107"/>
    </location>
</feature>
<dbReference type="AlphaFoldDB" id="A0A497E568"/>
<organism evidence="5 6">
    <name type="scientific">Aerophobetes bacterium</name>
    <dbReference type="NCBI Taxonomy" id="2030807"/>
    <lineage>
        <taxon>Bacteria</taxon>
        <taxon>Candidatus Aerophobota</taxon>
    </lineage>
</organism>
<evidence type="ECO:0000313" key="6">
    <source>
        <dbReference type="Proteomes" id="UP000279422"/>
    </source>
</evidence>
<dbReference type="GO" id="GO:0030976">
    <property type="term" value="F:thiamine pyrophosphate binding"/>
    <property type="evidence" value="ECO:0007669"/>
    <property type="project" value="InterPro"/>
</dbReference>
<feature type="non-terminal residue" evidence="5">
    <location>
        <position position="1"/>
    </location>
</feature>
<gene>
    <name evidence="5" type="ORF">DRJ00_01945</name>
</gene>
<evidence type="ECO:0000256" key="2">
    <source>
        <dbReference type="SAM" id="Coils"/>
    </source>
</evidence>
<evidence type="ECO:0000259" key="4">
    <source>
        <dbReference type="Pfam" id="PF02775"/>
    </source>
</evidence>
<dbReference type="InterPro" id="IPR051479">
    <property type="entry name" value="PorB-like"/>
</dbReference>
<keyword evidence="1" id="KW-0560">Oxidoreductase</keyword>
<feature type="coiled-coil region" evidence="2">
    <location>
        <begin position="168"/>
        <end position="199"/>
    </location>
</feature>
<evidence type="ECO:0000256" key="3">
    <source>
        <dbReference type="SAM" id="MobiDB-lite"/>
    </source>
</evidence>
<evidence type="ECO:0000313" key="5">
    <source>
        <dbReference type="EMBL" id="RLE10242.1"/>
    </source>
</evidence>
<dbReference type="EMBL" id="QMPZ01000013">
    <property type="protein sequence ID" value="RLE10242.1"/>
    <property type="molecule type" value="Genomic_DNA"/>
</dbReference>
<name>A0A497E568_UNCAE</name>
<keyword evidence="2" id="KW-0175">Coiled coil</keyword>
<dbReference type="InterPro" id="IPR029061">
    <property type="entry name" value="THDP-binding"/>
</dbReference>
<dbReference type="PANTHER" id="PTHR42897">
    <property type="entry name" value="PYRUVATE SYNTHASE SUBUNIT PORB"/>
    <property type="match status" value="1"/>
</dbReference>
<comment type="caution">
    <text evidence="5">The sequence shown here is derived from an EMBL/GenBank/DDBJ whole genome shotgun (WGS) entry which is preliminary data.</text>
</comment>
<dbReference type="PANTHER" id="PTHR42897:SF2">
    <property type="entry name" value="PYRUVATE SYNTHASE SUBUNIT PORB"/>
    <property type="match status" value="1"/>
</dbReference>
<protein>
    <submittedName>
        <fullName evidence="5">Pyruvate ferredoxin oxidoreductase</fullName>
    </submittedName>
</protein>
<dbReference type="InterPro" id="IPR011766">
    <property type="entry name" value="TPP_enzyme_TPP-bd"/>
</dbReference>
<dbReference type="SUPFAM" id="SSF52518">
    <property type="entry name" value="Thiamin diphosphate-binding fold (THDP-binding)"/>
    <property type="match status" value="1"/>
</dbReference>
<feature type="compositionally biased region" description="Polar residues" evidence="3">
    <location>
        <begin position="39"/>
        <end position="50"/>
    </location>
</feature>
<evidence type="ECO:0000256" key="1">
    <source>
        <dbReference type="ARBA" id="ARBA00023002"/>
    </source>
</evidence>
<dbReference type="GO" id="GO:0016491">
    <property type="term" value="F:oxidoreductase activity"/>
    <property type="evidence" value="ECO:0007669"/>
    <property type="project" value="UniProtKB-KW"/>
</dbReference>
<keyword evidence="5" id="KW-0670">Pyruvate</keyword>
<reference evidence="5 6" key="1">
    <citation type="submission" date="2018-06" db="EMBL/GenBank/DDBJ databases">
        <title>Extensive metabolic versatility and redundancy in microbially diverse, dynamic hydrothermal sediments.</title>
        <authorList>
            <person name="Dombrowski N."/>
            <person name="Teske A."/>
            <person name="Baker B.J."/>
        </authorList>
    </citation>
    <scope>NUCLEOTIDE SEQUENCE [LARGE SCALE GENOMIC DNA]</scope>
    <source>
        <strain evidence="5">B47_G16</strain>
    </source>
</reference>